<feature type="transmembrane region" description="Helical" evidence="6">
    <location>
        <begin position="162"/>
        <end position="181"/>
    </location>
</feature>
<evidence type="ECO:0000256" key="3">
    <source>
        <dbReference type="ARBA" id="ARBA00022989"/>
    </source>
</evidence>
<keyword evidence="3 6" id="KW-1133">Transmembrane helix</keyword>
<gene>
    <name evidence="7" type="ORF">MSAN_00989600</name>
</gene>
<dbReference type="InterPro" id="IPR036259">
    <property type="entry name" value="MFS_trans_sf"/>
</dbReference>
<feature type="compositionally biased region" description="Polar residues" evidence="5">
    <location>
        <begin position="32"/>
        <end position="45"/>
    </location>
</feature>
<dbReference type="Pfam" id="PF07690">
    <property type="entry name" value="MFS_1"/>
    <property type="match status" value="1"/>
</dbReference>
<keyword evidence="2 6" id="KW-0812">Transmembrane</keyword>
<dbReference type="OrthoDB" id="6770063at2759"/>
<dbReference type="EMBL" id="JACAZH010000007">
    <property type="protein sequence ID" value="KAF7363342.1"/>
    <property type="molecule type" value="Genomic_DNA"/>
</dbReference>
<dbReference type="Proteomes" id="UP000623467">
    <property type="component" value="Unassembled WGS sequence"/>
</dbReference>
<feature type="transmembrane region" description="Helical" evidence="6">
    <location>
        <begin position="274"/>
        <end position="295"/>
    </location>
</feature>
<dbReference type="PANTHER" id="PTHR23501">
    <property type="entry name" value="MAJOR FACILITATOR SUPERFAMILY"/>
    <property type="match status" value="1"/>
</dbReference>
<feature type="transmembrane region" description="Helical" evidence="6">
    <location>
        <begin position="361"/>
        <end position="384"/>
    </location>
</feature>
<protein>
    <submittedName>
        <fullName evidence="7">MFS domain-containing protein</fullName>
    </submittedName>
</protein>
<dbReference type="AlphaFoldDB" id="A0A8H7D8G4"/>
<accession>A0A8H7D8G4</accession>
<dbReference type="PANTHER" id="PTHR23501:SF39">
    <property type="entry name" value="MULTIDRUG TRANSPORTER, PUTATIVE (AFU_ORTHOLOGUE AFUA_1G05010)-RELATED"/>
    <property type="match status" value="1"/>
</dbReference>
<feature type="region of interest" description="Disordered" evidence="5">
    <location>
        <begin position="19"/>
        <end position="45"/>
    </location>
</feature>
<feature type="transmembrane region" description="Helical" evidence="6">
    <location>
        <begin position="193"/>
        <end position="213"/>
    </location>
</feature>
<evidence type="ECO:0000256" key="2">
    <source>
        <dbReference type="ARBA" id="ARBA00022692"/>
    </source>
</evidence>
<feature type="transmembrane region" description="Helical" evidence="6">
    <location>
        <begin position="396"/>
        <end position="417"/>
    </location>
</feature>
<evidence type="ECO:0000313" key="7">
    <source>
        <dbReference type="EMBL" id="KAF7363342.1"/>
    </source>
</evidence>
<proteinExistence type="predicted"/>
<feature type="transmembrane region" description="Helical" evidence="6">
    <location>
        <begin position="219"/>
        <end position="239"/>
    </location>
</feature>
<comment type="caution">
    <text evidence="7">The sequence shown here is derived from an EMBL/GenBank/DDBJ whole genome shotgun (WGS) entry which is preliminary data.</text>
</comment>
<name>A0A8H7D8G4_9AGAR</name>
<evidence type="ECO:0000256" key="5">
    <source>
        <dbReference type="SAM" id="MobiDB-lite"/>
    </source>
</evidence>
<evidence type="ECO:0000256" key="1">
    <source>
        <dbReference type="ARBA" id="ARBA00004141"/>
    </source>
</evidence>
<organism evidence="7 8">
    <name type="scientific">Mycena sanguinolenta</name>
    <dbReference type="NCBI Taxonomy" id="230812"/>
    <lineage>
        <taxon>Eukaryota</taxon>
        <taxon>Fungi</taxon>
        <taxon>Dikarya</taxon>
        <taxon>Basidiomycota</taxon>
        <taxon>Agaricomycotina</taxon>
        <taxon>Agaricomycetes</taxon>
        <taxon>Agaricomycetidae</taxon>
        <taxon>Agaricales</taxon>
        <taxon>Marasmiineae</taxon>
        <taxon>Mycenaceae</taxon>
        <taxon>Mycena</taxon>
    </lineage>
</organism>
<evidence type="ECO:0000313" key="8">
    <source>
        <dbReference type="Proteomes" id="UP000623467"/>
    </source>
</evidence>
<dbReference type="SUPFAM" id="SSF103473">
    <property type="entry name" value="MFS general substrate transporter"/>
    <property type="match status" value="1"/>
</dbReference>
<comment type="subcellular location">
    <subcellularLocation>
        <location evidence="1">Membrane</location>
        <topology evidence="1">Multi-pass membrane protein</topology>
    </subcellularLocation>
</comment>
<feature type="transmembrane region" description="Helical" evidence="6">
    <location>
        <begin position="131"/>
        <end position="150"/>
    </location>
</feature>
<feature type="transmembrane region" description="Helical" evidence="6">
    <location>
        <begin position="301"/>
        <end position="321"/>
    </location>
</feature>
<keyword evidence="4 6" id="KW-0472">Membrane</keyword>
<dbReference type="GO" id="GO:0022857">
    <property type="term" value="F:transmembrane transporter activity"/>
    <property type="evidence" value="ECO:0007669"/>
    <property type="project" value="InterPro"/>
</dbReference>
<dbReference type="Gene3D" id="1.20.1720.10">
    <property type="entry name" value="Multidrug resistance protein D"/>
    <property type="match status" value="1"/>
</dbReference>
<dbReference type="InterPro" id="IPR011701">
    <property type="entry name" value="MFS"/>
</dbReference>
<evidence type="ECO:0000256" key="6">
    <source>
        <dbReference type="SAM" id="Phobius"/>
    </source>
</evidence>
<keyword evidence="8" id="KW-1185">Reference proteome</keyword>
<sequence>MAIFLYRYLKKKRKEREARANADGTIGVEDTSGPTLSSAQQNDSTGFVNPSGENVTVPHPSPAKKKNGLALEIVPYGCFVFPHLPRDPGLHGQGLLRFSTDLTFKGTAYLLSSTVFLPVFSQLSDIYGRHASLQLAIIIFMIGSAVSTGANNMNTMLGGRGLAGVGAAGLLSCVRTIMADTRSLDDNNWQQTLLFILFAVGFSVGPVIGGYLLQTSFRWIFAINLPPCAVAMVLCFFLLRGKVKGGQVQSDLPSNSSLGSGVKARLYNLARMDWLGAILFTASGILILLALNWGSTNEWKSAKVIVSFVVGGVVMIAFVLYQNFLQSRVESGAATASHVLKSEPMIPMEVFKSYDHCAVQYGTFVAGMVMLVMFYFIAIFMTIVNQLSASQAGIQLVYFAPGMGGGSFIAIQLIRFLRQPPCSHLPWVHCHGEVNGFMAMVGVGVGMEIGPLAIQARFTLPEDKIAVVTGLNLFFRSLGGTIGLAQCAAVLSSKVTSFLVSAAESGAIPPQYLSSLSNANTNLNSITSIDQLPDDIQALVRSAFRDGSRWAIISLIPWCALVTFLSLGLSKIGDTDREHIQTEKEKEEKAEEA</sequence>
<feature type="transmembrane region" description="Helical" evidence="6">
    <location>
        <begin position="550"/>
        <end position="569"/>
    </location>
</feature>
<evidence type="ECO:0000256" key="4">
    <source>
        <dbReference type="ARBA" id="ARBA00023136"/>
    </source>
</evidence>
<reference evidence="7" key="1">
    <citation type="submission" date="2020-05" db="EMBL/GenBank/DDBJ databases">
        <title>Mycena genomes resolve the evolution of fungal bioluminescence.</title>
        <authorList>
            <person name="Tsai I.J."/>
        </authorList>
    </citation>
    <scope>NUCLEOTIDE SEQUENCE</scope>
    <source>
        <strain evidence="7">160909Yilan</strain>
    </source>
</reference>
<dbReference type="GO" id="GO:0005886">
    <property type="term" value="C:plasma membrane"/>
    <property type="evidence" value="ECO:0007669"/>
    <property type="project" value="TreeGrafter"/>
</dbReference>